<protein>
    <submittedName>
        <fullName evidence="4">Ferritin Dps family protein</fullName>
    </submittedName>
</protein>
<dbReference type="InterPro" id="IPR012347">
    <property type="entry name" value="Ferritin-like"/>
</dbReference>
<proteinExistence type="inferred from homology"/>
<dbReference type="Pfam" id="PF00210">
    <property type="entry name" value="Ferritin"/>
    <property type="match status" value="1"/>
</dbReference>
<gene>
    <name evidence="4" type="ordered locus">Bcell_0284</name>
</gene>
<dbReference type="Proteomes" id="UP000001401">
    <property type="component" value="Chromosome"/>
</dbReference>
<dbReference type="InterPro" id="IPR002177">
    <property type="entry name" value="DPS_DNA-bd"/>
</dbReference>
<evidence type="ECO:0000313" key="4">
    <source>
        <dbReference type="EMBL" id="ADU28571.1"/>
    </source>
</evidence>
<dbReference type="PANTHER" id="PTHR42932:SF1">
    <property type="entry name" value="GENERAL STRESS PROTEIN 20U"/>
    <property type="match status" value="1"/>
</dbReference>
<dbReference type="PROSITE" id="PS00819">
    <property type="entry name" value="DPS_2"/>
    <property type="match status" value="1"/>
</dbReference>
<dbReference type="RefSeq" id="WP_013486912.1">
    <property type="nucleotide sequence ID" value="NC_014829.1"/>
</dbReference>
<dbReference type="AlphaFoldDB" id="E6TUY8"/>
<comment type="similarity">
    <text evidence="1 2">Belongs to the Dps family.</text>
</comment>
<evidence type="ECO:0000313" key="5">
    <source>
        <dbReference type="Proteomes" id="UP000001401"/>
    </source>
</evidence>
<dbReference type="PANTHER" id="PTHR42932">
    <property type="entry name" value="GENERAL STRESS PROTEIN 20U"/>
    <property type="match status" value="1"/>
</dbReference>
<dbReference type="SUPFAM" id="SSF47240">
    <property type="entry name" value="Ferritin-like"/>
    <property type="match status" value="1"/>
</dbReference>
<dbReference type="EMBL" id="CP002394">
    <property type="protein sequence ID" value="ADU28571.1"/>
    <property type="molecule type" value="Genomic_DNA"/>
</dbReference>
<organism evidence="4 5">
    <name type="scientific">Evansella cellulosilytica (strain ATCC 21833 / DSM 2522 / FERM P-1141 / JCM 9156 / N-4)</name>
    <name type="common">Bacillus cellulosilyticus</name>
    <dbReference type="NCBI Taxonomy" id="649639"/>
    <lineage>
        <taxon>Bacteria</taxon>
        <taxon>Bacillati</taxon>
        <taxon>Bacillota</taxon>
        <taxon>Bacilli</taxon>
        <taxon>Bacillales</taxon>
        <taxon>Bacillaceae</taxon>
        <taxon>Evansella</taxon>
    </lineage>
</organism>
<dbReference type="InterPro" id="IPR009078">
    <property type="entry name" value="Ferritin-like_SF"/>
</dbReference>
<dbReference type="PRINTS" id="PR01346">
    <property type="entry name" value="HELNAPAPROT"/>
</dbReference>
<keyword evidence="5" id="KW-1185">Reference proteome</keyword>
<evidence type="ECO:0000259" key="3">
    <source>
        <dbReference type="Pfam" id="PF00210"/>
    </source>
</evidence>
<evidence type="ECO:0000256" key="2">
    <source>
        <dbReference type="RuleBase" id="RU003875"/>
    </source>
</evidence>
<feature type="domain" description="Ferritin/DPS" evidence="3">
    <location>
        <begin position="8"/>
        <end position="145"/>
    </location>
</feature>
<dbReference type="HOGENOM" id="CLU_098183_2_2_9"/>
<dbReference type="InterPro" id="IPR008331">
    <property type="entry name" value="Ferritin_DPS_dom"/>
</dbReference>
<accession>E6TUY8</accession>
<reference evidence="4" key="1">
    <citation type="submission" date="2010-12" db="EMBL/GenBank/DDBJ databases">
        <title>Complete sequence of Bacillus cellulosilyticus DSM 2522.</title>
        <authorList>
            <consortium name="US DOE Joint Genome Institute"/>
            <person name="Lucas S."/>
            <person name="Copeland A."/>
            <person name="Lapidus A."/>
            <person name="Cheng J.-F."/>
            <person name="Bruce D."/>
            <person name="Goodwin L."/>
            <person name="Pitluck S."/>
            <person name="Chertkov O."/>
            <person name="Detter J.C."/>
            <person name="Han C."/>
            <person name="Tapia R."/>
            <person name="Land M."/>
            <person name="Hauser L."/>
            <person name="Jeffries C."/>
            <person name="Kyrpides N."/>
            <person name="Ivanova N."/>
            <person name="Mikhailova N."/>
            <person name="Brumm P."/>
            <person name="Mead D."/>
            <person name="Woyke T."/>
        </authorList>
    </citation>
    <scope>NUCLEOTIDE SEQUENCE [LARGE SCALE GENOMIC DNA]</scope>
    <source>
        <strain evidence="4">DSM 2522</strain>
    </source>
</reference>
<dbReference type="PIRSF" id="PIRSF005900">
    <property type="entry name" value="Dps"/>
    <property type="match status" value="1"/>
</dbReference>
<evidence type="ECO:0000256" key="1">
    <source>
        <dbReference type="ARBA" id="ARBA00009497"/>
    </source>
</evidence>
<dbReference type="STRING" id="649639.Bcell_0284"/>
<dbReference type="PROSITE" id="PS00818">
    <property type="entry name" value="DPS_1"/>
    <property type="match status" value="1"/>
</dbReference>
<dbReference type="CDD" id="cd01043">
    <property type="entry name" value="DPS"/>
    <property type="match status" value="1"/>
</dbReference>
<dbReference type="OrthoDB" id="9797023at2"/>
<dbReference type="GO" id="GO:0016722">
    <property type="term" value="F:oxidoreductase activity, acting on metal ions"/>
    <property type="evidence" value="ECO:0007669"/>
    <property type="project" value="InterPro"/>
</dbReference>
<dbReference type="InterPro" id="IPR023188">
    <property type="entry name" value="DPS_DNA-bd_CS"/>
</dbReference>
<sequence>MNERKLYEALNLHLANWNIIGSKLRQFHWFVKGPDFFTLHEKFEELYNEATSYVDEIAERHLSIGGTPISTLREFIDNASIEEVDGNLHAKEMVANVTDDFTLMTEELNDAIFIAEENNDHVTADLFISMKASVEKHIWMLKAYLS</sequence>
<name>E6TUY8_EVAC2</name>
<dbReference type="eggNOG" id="COG0783">
    <property type="taxonomic scope" value="Bacteria"/>
</dbReference>
<dbReference type="GO" id="GO:0008199">
    <property type="term" value="F:ferric iron binding"/>
    <property type="evidence" value="ECO:0007669"/>
    <property type="project" value="InterPro"/>
</dbReference>
<dbReference type="Gene3D" id="1.20.1260.10">
    <property type="match status" value="1"/>
</dbReference>
<dbReference type="KEGG" id="bco:Bcell_0284"/>